<protein>
    <recommendedName>
        <fullName evidence="3">chitinase</fullName>
        <ecNumber evidence="3">3.2.1.14</ecNumber>
    </recommendedName>
</protein>
<dbReference type="GO" id="GO:0005576">
    <property type="term" value="C:extracellular region"/>
    <property type="evidence" value="ECO:0007669"/>
    <property type="project" value="InterPro"/>
</dbReference>
<organism evidence="17 18">
    <name type="scientific">Armadillidium nasatum</name>
    <dbReference type="NCBI Taxonomy" id="96803"/>
    <lineage>
        <taxon>Eukaryota</taxon>
        <taxon>Metazoa</taxon>
        <taxon>Ecdysozoa</taxon>
        <taxon>Arthropoda</taxon>
        <taxon>Crustacea</taxon>
        <taxon>Multicrustacea</taxon>
        <taxon>Malacostraca</taxon>
        <taxon>Eumalacostraca</taxon>
        <taxon>Peracarida</taxon>
        <taxon>Isopoda</taxon>
        <taxon>Oniscidea</taxon>
        <taxon>Crinocheta</taxon>
        <taxon>Armadillidiidae</taxon>
        <taxon>Armadillidium</taxon>
    </lineage>
</organism>
<feature type="region of interest" description="Disordered" evidence="13">
    <location>
        <begin position="1535"/>
        <end position="1558"/>
    </location>
</feature>
<dbReference type="FunFam" id="3.10.50.10:FF:000004">
    <property type="entry name" value="Chitinase 5"/>
    <property type="match status" value="4"/>
</dbReference>
<dbReference type="InterPro" id="IPR029070">
    <property type="entry name" value="Chitinase_insertion_sf"/>
</dbReference>
<keyword evidence="18" id="KW-1185">Reference proteome</keyword>
<dbReference type="InterPro" id="IPR001579">
    <property type="entry name" value="Glyco_hydro_18_chit_AS"/>
</dbReference>
<keyword evidence="6 12" id="KW-0378">Hydrolase</keyword>
<dbReference type="InterPro" id="IPR002557">
    <property type="entry name" value="Chitin-bd_dom"/>
</dbReference>
<evidence type="ECO:0000259" key="16">
    <source>
        <dbReference type="PROSITE" id="PS51910"/>
    </source>
</evidence>
<feature type="domain" description="GH18" evidence="16">
    <location>
        <begin position="2123"/>
        <end position="2449"/>
    </location>
</feature>
<feature type="region of interest" description="Disordered" evidence="13">
    <location>
        <begin position="589"/>
        <end position="616"/>
    </location>
</feature>
<keyword evidence="9" id="KW-0119">Carbohydrate metabolism</keyword>
<dbReference type="InterPro" id="IPR001223">
    <property type="entry name" value="Glyco_hydro18_cat"/>
</dbReference>
<dbReference type="Gene3D" id="3.10.50.10">
    <property type="match status" value="5"/>
</dbReference>
<dbReference type="GO" id="GO:0000272">
    <property type="term" value="P:polysaccharide catabolic process"/>
    <property type="evidence" value="ECO:0007669"/>
    <property type="project" value="UniProtKB-KW"/>
</dbReference>
<evidence type="ECO:0000256" key="12">
    <source>
        <dbReference type="RuleBase" id="RU000489"/>
    </source>
</evidence>
<dbReference type="Gene3D" id="2.170.140.10">
    <property type="entry name" value="Chitin binding domain"/>
    <property type="match status" value="7"/>
</dbReference>
<feature type="chain" id="PRO_5024276477" description="chitinase" evidence="14">
    <location>
        <begin position="27"/>
        <end position="2979"/>
    </location>
</feature>
<dbReference type="FunFam" id="3.10.50.10:FF:000001">
    <property type="entry name" value="Chitinase 3-like 1"/>
    <property type="match status" value="1"/>
</dbReference>
<dbReference type="PANTHER" id="PTHR11177:SF359">
    <property type="entry name" value="CHITINASE 10-RELATED"/>
    <property type="match status" value="1"/>
</dbReference>
<dbReference type="EMBL" id="SEYY01003070">
    <property type="protein sequence ID" value="KAB7504487.1"/>
    <property type="molecule type" value="Genomic_DNA"/>
</dbReference>
<dbReference type="Proteomes" id="UP000326759">
    <property type="component" value="Unassembled WGS sequence"/>
</dbReference>
<evidence type="ECO:0000256" key="4">
    <source>
        <dbReference type="ARBA" id="ARBA00022669"/>
    </source>
</evidence>
<keyword evidence="8" id="KW-1015">Disulfide bond</keyword>
<feature type="domain" description="GH18" evidence="16">
    <location>
        <begin position="1738"/>
        <end position="2066"/>
    </location>
</feature>
<feature type="region of interest" description="Disordered" evidence="13">
    <location>
        <begin position="1694"/>
        <end position="1728"/>
    </location>
</feature>
<dbReference type="PROSITE" id="PS01095">
    <property type="entry name" value="GH18_1"/>
    <property type="match status" value="4"/>
</dbReference>
<comment type="catalytic activity">
    <reaction evidence="1">
        <text>Random endo-hydrolysis of N-acetyl-beta-D-glucosaminide (1-&gt;4)-beta-linkages in chitin and chitodextrins.</text>
        <dbReference type="EC" id="3.2.1.14"/>
    </reaction>
</comment>
<evidence type="ECO:0000259" key="15">
    <source>
        <dbReference type="PROSITE" id="PS50940"/>
    </source>
</evidence>
<proteinExistence type="inferred from homology"/>
<evidence type="ECO:0000256" key="6">
    <source>
        <dbReference type="ARBA" id="ARBA00022801"/>
    </source>
</evidence>
<dbReference type="SUPFAM" id="SSF54556">
    <property type="entry name" value="Chitinase insertion domain"/>
    <property type="match status" value="5"/>
</dbReference>
<feature type="domain" description="Chitin-binding type-2" evidence="15">
    <location>
        <begin position="688"/>
        <end position="742"/>
    </location>
</feature>
<keyword evidence="10 12" id="KW-0326">Glycosidase</keyword>
<dbReference type="SMART" id="SM00494">
    <property type="entry name" value="ChtBD2"/>
    <property type="match status" value="8"/>
</dbReference>
<dbReference type="SMART" id="SM00636">
    <property type="entry name" value="Glyco_18"/>
    <property type="match status" value="5"/>
</dbReference>
<feature type="domain" description="GH18" evidence="16">
    <location>
        <begin position="204"/>
        <end position="538"/>
    </location>
</feature>
<feature type="compositionally biased region" description="Low complexity" evidence="13">
    <location>
        <begin position="2462"/>
        <end position="2481"/>
    </location>
</feature>
<feature type="domain" description="Chitin-binding type-2" evidence="15">
    <location>
        <begin position="2523"/>
        <end position="2575"/>
    </location>
</feature>
<comment type="similarity">
    <text evidence="2">Belongs to the glycosyl hydrolase 18 family. Chitinase class II subfamily.</text>
</comment>
<dbReference type="InterPro" id="IPR050314">
    <property type="entry name" value="Glycosyl_Hydrlase_18"/>
</dbReference>
<feature type="compositionally biased region" description="Low complexity" evidence="13">
    <location>
        <begin position="1227"/>
        <end position="1264"/>
    </location>
</feature>
<feature type="compositionally biased region" description="Polar residues" evidence="13">
    <location>
        <begin position="1713"/>
        <end position="1722"/>
    </location>
</feature>
<evidence type="ECO:0000256" key="2">
    <source>
        <dbReference type="ARBA" id="ARBA00009121"/>
    </source>
</evidence>
<feature type="signal peptide" evidence="14">
    <location>
        <begin position="1"/>
        <end position="26"/>
    </location>
</feature>
<keyword evidence="5 14" id="KW-0732">Signal</keyword>
<reference evidence="17 18" key="1">
    <citation type="journal article" date="2019" name="PLoS Biol.">
        <title>Sex chromosomes control vertical transmission of feminizing Wolbachia symbionts in an isopod.</title>
        <authorList>
            <person name="Becking T."/>
            <person name="Chebbi M.A."/>
            <person name="Giraud I."/>
            <person name="Moumen B."/>
            <person name="Laverre T."/>
            <person name="Caubet Y."/>
            <person name="Peccoud J."/>
            <person name="Gilbert C."/>
            <person name="Cordaux R."/>
        </authorList>
    </citation>
    <scope>NUCLEOTIDE SEQUENCE [LARGE SCALE GENOMIC DNA]</scope>
    <source>
        <strain evidence="17">ANa2</strain>
        <tissue evidence="17">Whole body excluding digestive tract and cuticle</tissue>
    </source>
</reference>
<dbReference type="PANTHER" id="PTHR11177">
    <property type="entry name" value="CHITINASE"/>
    <property type="match status" value="1"/>
</dbReference>
<evidence type="ECO:0000256" key="14">
    <source>
        <dbReference type="SAM" id="SignalP"/>
    </source>
</evidence>
<evidence type="ECO:0000256" key="10">
    <source>
        <dbReference type="ARBA" id="ARBA00023295"/>
    </source>
</evidence>
<evidence type="ECO:0000256" key="11">
    <source>
        <dbReference type="ARBA" id="ARBA00023326"/>
    </source>
</evidence>
<dbReference type="FunFam" id="3.20.20.80:FF:000007">
    <property type="entry name" value="Acidic mammalian chitinase"/>
    <property type="match status" value="2"/>
</dbReference>
<keyword evidence="11" id="KW-0624">Polysaccharide degradation</keyword>
<feature type="domain" description="GH18" evidence="16">
    <location>
        <begin position="772"/>
        <end position="1145"/>
    </location>
</feature>
<dbReference type="GO" id="GO:0006032">
    <property type="term" value="P:chitin catabolic process"/>
    <property type="evidence" value="ECO:0007669"/>
    <property type="project" value="UniProtKB-KW"/>
</dbReference>
<sequence>MNGIYSKKMRLLLIGVLLGFLQGTFEEGFYNNAFFQRFPFQLRKPFVQDYYKPPLSPDFFYQPQRRSDDNEGIITPFHRGHVESPSHLHPIVLVKSRPPNHWRIPLRDAVQKVPIQGEMNRLLKSSFQDNGENNPFSRSHVEAFPQHKSSLGITAENNFYYNRIPNEEIDTEDLWSQKFNDEITPSLYSSWNNPVVFRKTDGDQKVVCYFQSWAVYRPKPLDFDIKDIDPFACTHIIYAFAGIHKENFTIMSLDEDRDVLQGAYKALVALKARNHDLKILIAVGGYEEGGRKYSEMVSTKETRKRFIESVVTFIEEHAFDGLDLNWEYPGAADRGGKQSDRENLALLLEELYPIFKGKSLTLTLAAPIDKVADHHAPLEKRKTDIYIHKGLNLKEGVQLFLDQGAPTYKLVVGVPFYGRTFTLENPKENTPGSKIVNVGKEGRFTRQKGYLAYYEICMEQRNGGWDISRDEAGGTYMVKGDQWVGYDDEDYIEKKVDYIKYENLGGVMLWSMDLDDYLGLCGTRWPLLSALRASLHIPKTTTTSEAISAAASSLDEGEESFSSRLINILVSLKSFLILFLSSVNVYSERSTPDLNDKKSSNSTHGKESSNSDIVGSNIDSPKGFQCQGPGYYRNDNFCGVYYVCNEKKKAFRFECPSGMGFDLQTKICNWKEKISCGKGFAPLVFTNEISCQEDGLYSDPTNCRNYVWCKEKNAIILSCPQNLYFNSRTGSCGTKNNTFCLLGQMAKAPGGNHSRYYSATERTSLRATSEDFKIVCYFTNWAWLRVQEGAFYPEHIDPNLCTHVIYSFAILDSSTFEILSPDTYTDIEYRFYQRVLALRQKNPNLKVLLGLGGWTDSSGDKYSRLVNNPEARTVFVHYAVNILNSYEFDGLDLHWEYPVCWQIDCRKGPSTDKQGFAALVRELHQMFIQQPKRLILSAAVSPARAIIARAYDIRTLSANLDFINVMTYDYHGFWEKKTGHVSPLLYREGDQFDSQNTDFSINYWIQYGADPKKLIMGIPFYGQTFQLANPGQNSLNNPVIGPGNAGPVTQQRGMLSYAEICQRIRTPGWRKATDNTGAIGPFATKGDQWISFDDPNMIMTKGKYIRNTGLGGAMVWSIGFDDFQNFCCREPMPLLRALNRELRSIPYPPPRPGGDCTKPAVPVTPPPPIRTTTFSGDRPKKPTTQGGNLDIPTSSKRTTFWSESTTTRRTTVWSQPTTTKRSTFWSRPTAATTPRTTKPTTTTITTSTTTTFRTPTSSTTRKSTVFPVASTPRPEDHIKPGSPCSSNIPTPHPTDCSKFYRCVQGQIKETTCAPGLNWNNKAQYCDWPNNAQCDITGGFPTTFSPLTTLSSRTTPRVFTTTTTTPRTTKQTTWWKPQTSSRRTTWRIPITTPTTTTRRTTKRTTWWKPQISTTTRIPALQTFTQRSTTRVPQSEIDFHQPGGPCGSQDNLPHPFDCTKFLRCVKHQLTEASCAPGLHWNPHKKTCDWPNNAQCQPTERPSHTNRGSTSFLRRTTPVRIPPRRTTRIQTQFPIRTTTTTTARTTERTTRTPASSHSSKCSGRETKAALGVCSKYFECVNGQFLLRDCPPGLEWNERRSTCDWPLSANCLVSVRATSPSVPFQEITPAEKVHSLSGPSEGDSCSGSETIRSSNCQKFLICNQGAYTAKRCGDGLHWNDREKICDWPHNAKCKGIKRPPKVPVKPPTGESFPEEVSTPQTQTHPSVSLEPAPSAGPLSGDFMVVCYFTNWAWYRSGSGKFLPDDIDEGICTHIVYGFAVLDYSNLIIKPHDSWADIDNRFYERVTALRAKGIKVTIAIGGWNDSEGDKYSRLVHSPSSRARFIEHVVGFIKKHNFDGLDLDWEYPVCWQVNCKKGPASDKEEFSNFVRELSAAFKPHGLLLSAAVSPNKVVIDKVVVVIVVDYAIRYWIEKGGDKKKIVLGMPLYGQAFTLNDASVNGLNAPANQKGHAGTYTKAPGFLAYYEICKSVTRDGWNVVKDPEGRMGPYAYKGNQWVSYDDVATIRKKSQYIRDNGLGGGMVWALDLDDFNNVCGQGKYPLMKTIQSVLGPADTGSPGMMVVQTQRPSHSVPHHPNRQPVPSHHVPPQPQLPPVIDFPVHVSPIGADDNIVVCYFTNWAWYREGEGMFLPENIDSQLCTHIIYGFATLDETELIMRPSDIETDINNNFYSRILEFKKAGIKVLISLGGWNDSGGDKFSRLVNNPAARKKFNEHALSFVQQYGFDGLDLDWEFPKCWQTDCTRGPMSDKEGFTSWIRELSDLFKPYRYLLSAVVSPSREIVPLWSSFNNFTISYWIKLGADPKKLVLGMPLYGQSFTLENSNNNGLNAPTVGGGKAGPYTRAMGFLAYYEICHSIKYRSWNIVRDSFGTMGPYAYLGNQWVGFDDVKSIQMKAEYVKQMGLRGAMIWALDFDDFVNRCLCDSYPLLKTINRVLRNYPSPKDECPMLGETSQGQPQTTPTPTSTTTHSSTRPHFIVASTLRQKLTQTPHPSSPPPLPVQEAPQGQFVAMAGKPCNAGEFRPHHDCSKFYECYQGKLREVSCYRGLHHKGAGKCDRPEVANCKGIRIRPESSPSVVTPSMSAPDFVIETRPEHQVAVKQGSDFGTEGEPCSDGTFKRHVQCNKFYQCLHGKLTERRCLPGLNWDGQVQFYQKVTGLKAKGIRVLLAIGGWNDSKGSKYSRLVNDPSARAKFIQHVVQFIEKHNFDGLDLDWEYPKCWQVDCDAGPASDKDAFSAWIRELRAAFTPRNWLLTAAVSPSYKVIEAGYNVKDLTDYLDFVNVMTYDYHGHWDKKTGHVAPMLHHPESPAPEFNANYTINYFIEKGANPKKLIMGMPMYGQSFSLTKMDNTGLNSPARKGQAGEYTRAAGFLAYYEICHKVLSQGYKVMKDPSGSIGPYAYKGNQWVGFDDVNMIRFKSEYIKNMGLGGGMIWALDLDDFRNRCNCESHPLLKTINRVLRNYPEATVDCTLG</sequence>
<evidence type="ECO:0000256" key="3">
    <source>
        <dbReference type="ARBA" id="ARBA00012729"/>
    </source>
</evidence>
<dbReference type="SUPFAM" id="SSF51445">
    <property type="entry name" value="(Trans)glycosidases"/>
    <property type="match status" value="5"/>
</dbReference>
<evidence type="ECO:0000256" key="13">
    <source>
        <dbReference type="SAM" id="MobiDB-lite"/>
    </source>
</evidence>
<dbReference type="EC" id="3.2.1.14" evidence="3"/>
<feature type="compositionally biased region" description="Basic and acidic residues" evidence="13">
    <location>
        <begin position="590"/>
        <end position="609"/>
    </location>
</feature>
<evidence type="ECO:0000256" key="1">
    <source>
        <dbReference type="ARBA" id="ARBA00000822"/>
    </source>
</evidence>
<feature type="compositionally biased region" description="Polar residues" evidence="13">
    <location>
        <begin position="1182"/>
        <end position="1226"/>
    </location>
</feature>
<accession>A0A5N5TE34</accession>
<feature type="domain" description="Chitin-binding type-2" evidence="15">
    <location>
        <begin position="623"/>
        <end position="678"/>
    </location>
</feature>
<feature type="region of interest" description="Disordered" evidence="13">
    <location>
        <begin position="2080"/>
        <end position="2099"/>
    </location>
</feature>
<evidence type="ECO:0000256" key="8">
    <source>
        <dbReference type="ARBA" id="ARBA00023157"/>
    </source>
</evidence>
<keyword evidence="4" id="KW-0147">Chitin-binding</keyword>
<dbReference type="Pfam" id="PF00704">
    <property type="entry name" value="Glyco_hydro_18"/>
    <property type="match status" value="7"/>
</dbReference>
<dbReference type="SUPFAM" id="SSF57625">
    <property type="entry name" value="Invertebrate chitin-binding proteins"/>
    <property type="match status" value="8"/>
</dbReference>
<feature type="domain" description="Chitin-binding type-2" evidence="15">
    <location>
        <begin position="1555"/>
        <end position="1609"/>
    </location>
</feature>
<dbReference type="PROSITE" id="PS51910">
    <property type="entry name" value="GH18_2"/>
    <property type="match status" value="5"/>
</dbReference>
<dbReference type="OrthoDB" id="76388at2759"/>
<dbReference type="GO" id="GO:0008061">
    <property type="term" value="F:chitin binding"/>
    <property type="evidence" value="ECO:0007669"/>
    <property type="project" value="UniProtKB-KW"/>
</dbReference>
<evidence type="ECO:0000256" key="9">
    <source>
        <dbReference type="ARBA" id="ARBA00023277"/>
    </source>
</evidence>
<gene>
    <name evidence="17" type="primary">Cht3_3</name>
    <name evidence="17" type="ORF">Anas_09741</name>
</gene>
<dbReference type="InterPro" id="IPR011583">
    <property type="entry name" value="Chitinase_II/V-like_cat"/>
</dbReference>
<dbReference type="InterPro" id="IPR017853">
    <property type="entry name" value="GH"/>
</dbReference>
<dbReference type="PROSITE" id="PS50940">
    <property type="entry name" value="CHIT_BIND_II"/>
    <property type="match status" value="7"/>
</dbReference>
<feature type="domain" description="GH18" evidence="16">
    <location>
        <begin position="2604"/>
        <end position="2969"/>
    </location>
</feature>
<feature type="domain" description="Chitin-binding type-2" evidence="15">
    <location>
        <begin position="1441"/>
        <end position="1495"/>
    </location>
</feature>
<feature type="domain" description="Chitin-binding type-2" evidence="15">
    <location>
        <begin position="1638"/>
        <end position="1691"/>
    </location>
</feature>
<dbReference type="CDD" id="cd02872">
    <property type="entry name" value="GH18_chitolectin_chitotriosidase"/>
    <property type="match status" value="1"/>
</dbReference>
<dbReference type="GO" id="GO:0008843">
    <property type="term" value="F:endochitinase activity"/>
    <property type="evidence" value="ECO:0007669"/>
    <property type="project" value="UniProtKB-EC"/>
</dbReference>
<evidence type="ECO:0000256" key="5">
    <source>
        <dbReference type="ARBA" id="ARBA00022729"/>
    </source>
</evidence>
<keyword evidence="7" id="KW-0146">Chitin degradation</keyword>
<evidence type="ECO:0000313" key="17">
    <source>
        <dbReference type="EMBL" id="KAB7504487.1"/>
    </source>
</evidence>
<dbReference type="Gene3D" id="3.20.20.80">
    <property type="entry name" value="Glycosidases"/>
    <property type="match status" value="7"/>
</dbReference>
<name>A0A5N5TE34_9CRUS</name>
<feature type="region of interest" description="Disordered" evidence="13">
    <location>
        <begin position="1149"/>
        <end position="1286"/>
    </location>
</feature>
<feature type="region of interest" description="Disordered" evidence="13">
    <location>
        <begin position="2456"/>
        <end position="2483"/>
    </location>
</feature>
<evidence type="ECO:0000256" key="7">
    <source>
        <dbReference type="ARBA" id="ARBA00023024"/>
    </source>
</evidence>
<feature type="domain" description="Chitin-binding type-2" evidence="15">
    <location>
        <begin position="1281"/>
        <end position="1335"/>
    </location>
</feature>
<evidence type="ECO:0000313" key="18">
    <source>
        <dbReference type="Proteomes" id="UP000326759"/>
    </source>
</evidence>
<dbReference type="Pfam" id="PF01607">
    <property type="entry name" value="CBM_14"/>
    <property type="match status" value="6"/>
</dbReference>
<dbReference type="InterPro" id="IPR036508">
    <property type="entry name" value="Chitin-bd_dom_sf"/>
</dbReference>
<comment type="caution">
    <text evidence="17">The sequence shown here is derived from an EMBL/GenBank/DDBJ whole genome shotgun (WGS) entry which is preliminary data.</text>
</comment>